<evidence type="ECO:0000256" key="6">
    <source>
        <dbReference type="SAM" id="MobiDB-lite"/>
    </source>
</evidence>
<keyword evidence="3" id="KW-0804">Transcription</keyword>
<sequence>MAAAAQTAAVLPVNQGKGKQRQREPSSHLDDTTTNSTASPGSSLVHLNPPQPPSASYNISNPSRSTRSRHTGGFDSLHLWEALDIQSHRAVENPQITGFGTDNMSRNRPRGAARDNYVANEEVEMFNQLKQSLEKAKEKRDKQDVLGLQIQALDEKIAKAGRRPTLAEVDLLDSYHRQYLKLNEEEKAILDSEPAGAIKNTELLGAMRKAAESEGQPSRSSGMKQRKGRRDAEGSAADSPAPSMSATSDKLNRLKGSSQRSASVSSNQAREGVSAYSEESMEGVKGTAAEKNGQLFVGAEVVYKNHTKTKREGEELGIQCIIKATTGEGRGKRYEVHDPVPNEKGEQGQVYKTTAANLIPIPQVGSPLPSFSVGKQVLARYPDTTTFYYAEVMGSKKDVYRLKFEGEEDDKEMEVDRRFVFDIPGK</sequence>
<evidence type="ECO:0000256" key="1">
    <source>
        <dbReference type="ARBA" id="ARBA00004123"/>
    </source>
</evidence>
<dbReference type="CDD" id="cd20394">
    <property type="entry name" value="Tudor_SGF29_rpt2"/>
    <property type="match status" value="1"/>
</dbReference>
<evidence type="ECO:0000256" key="2">
    <source>
        <dbReference type="ARBA" id="ARBA00023015"/>
    </source>
</evidence>
<keyword evidence="5" id="KW-0175">Coiled coil</keyword>
<feature type="coiled-coil region" evidence="5">
    <location>
        <begin position="119"/>
        <end position="146"/>
    </location>
</feature>
<feature type="domain" description="SGF29 C-terminal" evidence="7">
    <location>
        <begin position="291"/>
        <end position="426"/>
    </location>
</feature>
<dbReference type="PROSITE" id="PS51518">
    <property type="entry name" value="SGF29_C"/>
    <property type="match status" value="1"/>
</dbReference>
<dbReference type="STRING" id="1447883.A0A2B7Y9M0"/>
<comment type="caution">
    <text evidence="8">The sequence shown here is derived from an EMBL/GenBank/DDBJ whole genome shotgun (WGS) entry which is preliminary data.</text>
</comment>
<protein>
    <recommendedName>
        <fullName evidence="7">SGF29 C-terminal domain-containing protein</fullName>
    </recommendedName>
</protein>
<evidence type="ECO:0000313" key="9">
    <source>
        <dbReference type="Proteomes" id="UP000224634"/>
    </source>
</evidence>
<feature type="compositionally biased region" description="Low complexity" evidence="6">
    <location>
        <begin position="235"/>
        <end position="249"/>
    </location>
</feature>
<feature type="compositionally biased region" description="Polar residues" evidence="6">
    <location>
        <begin position="54"/>
        <end position="65"/>
    </location>
</feature>
<name>A0A2B7Y9M0_POLH7</name>
<dbReference type="FunFam" id="2.30.30.140:FF:000055">
    <property type="entry name" value="SAGA complex component"/>
    <property type="match status" value="1"/>
</dbReference>
<reference evidence="8 9" key="1">
    <citation type="submission" date="2017-10" db="EMBL/GenBank/DDBJ databases">
        <title>Comparative genomics in systemic dimorphic fungi from Ajellomycetaceae.</title>
        <authorList>
            <person name="Munoz J.F."/>
            <person name="Mcewen J.G."/>
            <person name="Clay O.K."/>
            <person name="Cuomo C.A."/>
        </authorList>
    </citation>
    <scope>NUCLEOTIDE SEQUENCE [LARGE SCALE GENOMIC DNA]</scope>
    <source>
        <strain evidence="8 9">UAMH7299</strain>
    </source>
</reference>
<dbReference type="Proteomes" id="UP000224634">
    <property type="component" value="Unassembled WGS sequence"/>
</dbReference>
<dbReference type="GO" id="GO:0005634">
    <property type="term" value="C:nucleus"/>
    <property type="evidence" value="ECO:0007669"/>
    <property type="project" value="UniProtKB-SubCell"/>
</dbReference>
<organism evidence="8 9">
    <name type="scientific">Polytolypa hystricis (strain UAMH7299)</name>
    <dbReference type="NCBI Taxonomy" id="1447883"/>
    <lineage>
        <taxon>Eukaryota</taxon>
        <taxon>Fungi</taxon>
        <taxon>Dikarya</taxon>
        <taxon>Ascomycota</taxon>
        <taxon>Pezizomycotina</taxon>
        <taxon>Eurotiomycetes</taxon>
        <taxon>Eurotiomycetidae</taxon>
        <taxon>Onygenales</taxon>
        <taxon>Onygenales incertae sedis</taxon>
        <taxon>Polytolypa</taxon>
    </lineage>
</organism>
<dbReference type="PANTHER" id="PTHR21539:SF0">
    <property type="entry name" value="SAGA-ASSOCIATED FACTOR 29"/>
    <property type="match status" value="1"/>
</dbReference>
<evidence type="ECO:0000256" key="4">
    <source>
        <dbReference type="ARBA" id="ARBA00023242"/>
    </source>
</evidence>
<feature type="compositionally biased region" description="Low complexity" evidence="6">
    <location>
        <begin position="257"/>
        <end position="270"/>
    </location>
</feature>
<comment type="subcellular location">
    <subcellularLocation>
        <location evidence="1">Nucleus</location>
    </subcellularLocation>
</comment>
<dbReference type="OrthoDB" id="10265994at2759"/>
<evidence type="ECO:0000256" key="5">
    <source>
        <dbReference type="SAM" id="Coils"/>
    </source>
</evidence>
<feature type="region of interest" description="Disordered" evidence="6">
    <location>
        <begin position="208"/>
        <end position="278"/>
    </location>
</feature>
<keyword evidence="2" id="KW-0805">Transcription regulation</keyword>
<dbReference type="PANTHER" id="PTHR21539">
    <property type="entry name" value="SAGA-ASSOCIATED FACTOR 29"/>
    <property type="match status" value="1"/>
</dbReference>
<accession>A0A2B7Y9M0</accession>
<dbReference type="Gene3D" id="2.30.30.140">
    <property type="match status" value="1"/>
</dbReference>
<dbReference type="InterPro" id="IPR037802">
    <property type="entry name" value="SGF29"/>
</dbReference>
<keyword evidence="4" id="KW-0539">Nucleus</keyword>
<feature type="compositionally biased region" description="Basic and acidic residues" evidence="6">
    <location>
        <begin position="21"/>
        <end position="31"/>
    </location>
</feature>
<evidence type="ECO:0000256" key="3">
    <source>
        <dbReference type="ARBA" id="ARBA00023163"/>
    </source>
</evidence>
<proteinExistence type="predicted"/>
<dbReference type="InterPro" id="IPR010750">
    <property type="entry name" value="SGF29_tudor-like_dom"/>
</dbReference>
<gene>
    <name evidence="8" type="ORF">AJ80_04740</name>
</gene>
<dbReference type="GO" id="GO:0000124">
    <property type="term" value="C:SAGA complex"/>
    <property type="evidence" value="ECO:0007669"/>
    <property type="project" value="InterPro"/>
</dbReference>
<dbReference type="Pfam" id="PF07039">
    <property type="entry name" value="SGF29_Tudor"/>
    <property type="match status" value="1"/>
</dbReference>
<feature type="compositionally biased region" description="Polar residues" evidence="6">
    <location>
        <begin position="32"/>
        <end position="42"/>
    </location>
</feature>
<feature type="region of interest" description="Disordered" evidence="6">
    <location>
        <begin position="1"/>
        <end position="72"/>
    </location>
</feature>
<dbReference type="EMBL" id="PDNA01000063">
    <property type="protein sequence ID" value="PGH17562.1"/>
    <property type="molecule type" value="Genomic_DNA"/>
</dbReference>
<dbReference type="InterPro" id="IPR047287">
    <property type="entry name" value="Tudor_SGF29_rpt2"/>
</dbReference>
<keyword evidence="9" id="KW-1185">Reference proteome</keyword>
<evidence type="ECO:0000313" key="8">
    <source>
        <dbReference type="EMBL" id="PGH17562.1"/>
    </source>
</evidence>
<dbReference type="AlphaFoldDB" id="A0A2B7Y9M0"/>
<evidence type="ECO:0000259" key="7">
    <source>
        <dbReference type="PROSITE" id="PS51518"/>
    </source>
</evidence>